<keyword evidence="1" id="KW-0175">Coiled coil</keyword>
<dbReference type="Proteomes" id="UP000197025">
    <property type="component" value="Unassembled WGS sequence"/>
</dbReference>
<dbReference type="AlphaFoldDB" id="A0A212QL79"/>
<evidence type="ECO:0008006" key="4">
    <source>
        <dbReference type="Google" id="ProtNLM"/>
    </source>
</evidence>
<dbReference type="EMBL" id="FYEK01000008">
    <property type="protein sequence ID" value="SNB60127.1"/>
    <property type="molecule type" value="Genomic_DNA"/>
</dbReference>
<evidence type="ECO:0000313" key="3">
    <source>
        <dbReference type="Proteomes" id="UP000197025"/>
    </source>
</evidence>
<keyword evidence="3" id="KW-1185">Reference proteome</keyword>
<accession>A0A212QL79</accession>
<proteinExistence type="predicted"/>
<dbReference type="Gene3D" id="1.10.287.1060">
    <property type="entry name" value="ESAT-6-like"/>
    <property type="match status" value="1"/>
</dbReference>
<gene>
    <name evidence="2" type="ORF">SAMN02746019_00003120</name>
</gene>
<dbReference type="InParanoid" id="A0A212QL79"/>
<feature type="coiled-coil region" evidence="1">
    <location>
        <begin position="71"/>
        <end position="101"/>
    </location>
</feature>
<evidence type="ECO:0000256" key="1">
    <source>
        <dbReference type="SAM" id="Coils"/>
    </source>
</evidence>
<dbReference type="SUPFAM" id="SSF140453">
    <property type="entry name" value="EsxAB dimer-like"/>
    <property type="match status" value="1"/>
</dbReference>
<organism evidence="2 3">
    <name type="scientific">Thermoflexus hugenholtzii JAD2</name>
    <dbReference type="NCBI Taxonomy" id="877466"/>
    <lineage>
        <taxon>Bacteria</taxon>
        <taxon>Bacillati</taxon>
        <taxon>Chloroflexota</taxon>
        <taxon>Thermoflexia</taxon>
        <taxon>Thermoflexales</taxon>
        <taxon>Thermoflexaceae</taxon>
        <taxon>Thermoflexus</taxon>
    </lineage>
</organism>
<dbReference type="InterPro" id="IPR036689">
    <property type="entry name" value="ESAT-6-like_sf"/>
</dbReference>
<name>A0A212QL79_9CHLR</name>
<protein>
    <recommendedName>
        <fullName evidence="4">Peptidase_C39 like family protein</fullName>
    </recommendedName>
</protein>
<evidence type="ECO:0000313" key="2">
    <source>
        <dbReference type="EMBL" id="SNB60127.1"/>
    </source>
</evidence>
<sequence>MGAQDPRGLQVEPEAVREIARALRRGAREWETLAQRAQGHGNALGEIARAVPGEQFRAFWARQYPRWQRGVEYLTRMAEALERAMDRMEEAFRMAARMVQEAPTAERGALPFVPLALSPEGYPRAVDATGRPLQSQFEARVSTTQLLQLGVSEASLRSLLGLREGQPLPESIPWSAACGPVGLSMAASAVLGRSVPVEAAIASTLRTADASLQQSIRENIQARPGKGSLGFYTGIHDLIRAAGELGLKGEPAWVPNGEQDSEGLWRSLQERLGRGEALMALVRIQEKRGLQVGDGLLTSHQASDSVSHWVAVQGLEERPDGRYVVIGNPYFNRSERYRWEDFLAAVDGQARKERWWVLAFSKGEGHSGGRLP</sequence>
<dbReference type="RefSeq" id="WP_088570317.1">
    <property type="nucleotide sequence ID" value="NZ_FYEK01000008.1"/>
</dbReference>
<reference evidence="3" key="1">
    <citation type="submission" date="2017-06" db="EMBL/GenBank/DDBJ databases">
        <authorList>
            <person name="Varghese N."/>
            <person name="Submissions S."/>
        </authorList>
    </citation>
    <scope>NUCLEOTIDE SEQUENCE [LARGE SCALE GENOMIC DNA]</scope>
    <source>
        <strain evidence="3">JAD2</strain>
    </source>
</reference>